<organism evidence="2 3">
    <name type="scientific">Saccharopolyspora griseoalba</name>
    <dbReference type="NCBI Taxonomy" id="1431848"/>
    <lineage>
        <taxon>Bacteria</taxon>
        <taxon>Bacillati</taxon>
        <taxon>Actinomycetota</taxon>
        <taxon>Actinomycetes</taxon>
        <taxon>Pseudonocardiales</taxon>
        <taxon>Pseudonocardiaceae</taxon>
        <taxon>Saccharopolyspora</taxon>
    </lineage>
</organism>
<name>A0ABW2LMG1_9PSEU</name>
<sequence>MQPRSSAGHVATRNPVHLEHEGGTLRLWAAPDDDDEIAGTELLVYRAAPGS</sequence>
<reference evidence="3" key="1">
    <citation type="journal article" date="2019" name="Int. J. Syst. Evol. Microbiol.">
        <title>The Global Catalogue of Microorganisms (GCM) 10K type strain sequencing project: providing services to taxonomists for standard genome sequencing and annotation.</title>
        <authorList>
            <consortium name="The Broad Institute Genomics Platform"/>
            <consortium name="The Broad Institute Genome Sequencing Center for Infectious Disease"/>
            <person name="Wu L."/>
            <person name="Ma J."/>
        </authorList>
    </citation>
    <scope>NUCLEOTIDE SEQUENCE [LARGE SCALE GENOMIC DNA]</scope>
    <source>
        <strain evidence="3">WLHS5</strain>
    </source>
</reference>
<evidence type="ECO:0000256" key="1">
    <source>
        <dbReference type="SAM" id="MobiDB-lite"/>
    </source>
</evidence>
<comment type="caution">
    <text evidence="2">The sequence shown here is derived from an EMBL/GenBank/DDBJ whole genome shotgun (WGS) entry which is preliminary data.</text>
</comment>
<proteinExistence type="predicted"/>
<evidence type="ECO:0000313" key="3">
    <source>
        <dbReference type="Proteomes" id="UP001596504"/>
    </source>
</evidence>
<protein>
    <submittedName>
        <fullName evidence="2">Uncharacterized protein</fullName>
    </submittedName>
</protein>
<keyword evidence="3" id="KW-1185">Reference proteome</keyword>
<dbReference type="Proteomes" id="UP001596504">
    <property type="component" value="Unassembled WGS sequence"/>
</dbReference>
<evidence type="ECO:0000313" key="2">
    <source>
        <dbReference type="EMBL" id="MFC7342330.1"/>
    </source>
</evidence>
<feature type="region of interest" description="Disordered" evidence="1">
    <location>
        <begin position="1"/>
        <end position="21"/>
    </location>
</feature>
<dbReference type="EMBL" id="JBHTCJ010000006">
    <property type="protein sequence ID" value="MFC7342330.1"/>
    <property type="molecule type" value="Genomic_DNA"/>
</dbReference>
<accession>A0ABW2LMG1</accession>
<gene>
    <name evidence="2" type="ORF">ACFQRI_13035</name>
</gene>